<dbReference type="InterPro" id="IPR002016">
    <property type="entry name" value="Haem_peroxidase"/>
</dbReference>
<evidence type="ECO:0000256" key="7">
    <source>
        <dbReference type="ARBA" id="ARBA00023002"/>
    </source>
</evidence>
<proteinExistence type="inferred from homology"/>
<dbReference type="PANTHER" id="PTHR31517">
    <property type="match status" value="1"/>
</dbReference>
<dbReference type="GO" id="GO:0140825">
    <property type="term" value="F:lactoperoxidase activity"/>
    <property type="evidence" value="ECO:0007669"/>
    <property type="project" value="UniProtKB-EC"/>
</dbReference>
<dbReference type="Gene3D" id="1.10.520.10">
    <property type="match status" value="1"/>
</dbReference>
<accession>A0A9R1PYL5</accession>
<dbReference type="OMA" id="SRISHQC"/>
<dbReference type="InterPro" id="IPR000823">
    <property type="entry name" value="Peroxidase_pln"/>
</dbReference>
<evidence type="ECO:0000256" key="8">
    <source>
        <dbReference type="ARBA" id="ARBA00023004"/>
    </source>
</evidence>
<dbReference type="GO" id="GO:0020037">
    <property type="term" value="F:heme binding"/>
    <property type="evidence" value="ECO:0007669"/>
    <property type="project" value="InterPro"/>
</dbReference>
<keyword evidence="4" id="KW-0349">Heme</keyword>
<organism evidence="13 14">
    <name type="scientific">Triticum turgidum subsp. durum</name>
    <name type="common">Durum wheat</name>
    <name type="synonym">Triticum durum</name>
    <dbReference type="NCBI Taxonomy" id="4567"/>
    <lineage>
        <taxon>Eukaryota</taxon>
        <taxon>Viridiplantae</taxon>
        <taxon>Streptophyta</taxon>
        <taxon>Embryophyta</taxon>
        <taxon>Tracheophyta</taxon>
        <taxon>Spermatophyta</taxon>
        <taxon>Magnoliopsida</taxon>
        <taxon>Liliopsida</taxon>
        <taxon>Poales</taxon>
        <taxon>Poaceae</taxon>
        <taxon>BOP clade</taxon>
        <taxon>Pooideae</taxon>
        <taxon>Triticodae</taxon>
        <taxon>Triticeae</taxon>
        <taxon>Triticinae</taxon>
        <taxon>Triticum</taxon>
    </lineage>
</organism>
<reference evidence="13 14" key="1">
    <citation type="submission" date="2017-09" db="EMBL/GenBank/DDBJ databases">
        <authorList>
            <consortium name="International Durum Wheat Genome Sequencing Consortium (IDWGSC)"/>
            <person name="Milanesi L."/>
        </authorList>
    </citation>
    <scope>NUCLEOTIDE SEQUENCE [LARGE SCALE GENOMIC DNA]</scope>
    <source>
        <strain evidence="14">cv. Svevo</strain>
    </source>
</reference>
<dbReference type="Pfam" id="PF00141">
    <property type="entry name" value="peroxidase"/>
    <property type="match status" value="1"/>
</dbReference>
<dbReference type="PRINTS" id="PR00461">
    <property type="entry name" value="PLPEROXIDASE"/>
</dbReference>
<dbReference type="PROSITE" id="PS50873">
    <property type="entry name" value="PEROXIDASE_4"/>
    <property type="match status" value="1"/>
</dbReference>
<evidence type="ECO:0000256" key="9">
    <source>
        <dbReference type="ARBA" id="ARBA00023324"/>
    </source>
</evidence>
<keyword evidence="14" id="KW-1185">Reference proteome</keyword>
<feature type="domain" description="Plant heme peroxidase family profile" evidence="12">
    <location>
        <begin position="1"/>
        <end position="116"/>
    </location>
</feature>
<gene>
    <name evidence="13" type="ORF">TRITD_2Bv1G226280</name>
</gene>
<comment type="cofactor">
    <cofactor evidence="10">
        <name>Ca(2+)</name>
        <dbReference type="ChEBI" id="CHEBI:29108"/>
    </cofactor>
    <text evidence="10">Binds 2 calcium ions per subunit.</text>
</comment>
<evidence type="ECO:0000256" key="2">
    <source>
        <dbReference type="ARBA" id="ARBA00001970"/>
    </source>
</evidence>
<dbReference type="GO" id="GO:0006979">
    <property type="term" value="P:response to oxidative stress"/>
    <property type="evidence" value="ECO:0007669"/>
    <property type="project" value="InterPro"/>
</dbReference>
<feature type="binding site" evidence="10">
    <location>
        <position position="30"/>
    </location>
    <ligand>
        <name>Ca(2+)</name>
        <dbReference type="ChEBI" id="CHEBI:29108"/>
        <label>2</label>
    </ligand>
</feature>
<dbReference type="Proteomes" id="UP000324705">
    <property type="component" value="Chromosome 2B"/>
</dbReference>
<comment type="similarity">
    <text evidence="11">Belongs to the peroxidase family.</text>
</comment>
<keyword evidence="9" id="KW-0376">Hydrogen peroxide</keyword>
<keyword evidence="8" id="KW-0408">Iron</keyword>
<keyword evidence="6 10" id="KW-0106">Calcium</keyword>
<evidence type="ECO:0000256" key="3">
    <source>
        <dbReference type="ARBA" id="ARBA00022559"/>
    </source>
</evidence>
<evidence type="ECO:0000256" key="6">
    <source>
        <dbReference type="ARBA" id="ARBA00022837"/>
    </source>
</evidence>
<dbReference type="EMBL" id="LT934114">
    <property type="protein sequence ID" value="VAH52212.1"/>
    <property type="molecule type" value="Genomic_DNA"/>
</dbReference>
<name>A0A9R1PYL5_TRITD</name>
<evidence type="ECO:0000313" key="13">
    <source>
        <dbReference type="EMBL" id="VAH52212.1"/>
    </source>
</evidence>
<evidence type="ECO:0000256" key="5">
    <source>
        <dbReference type="ARBA" id="ARBA00022723"/>
    </source>
</evidence>
<dbReference type="PANTHER" id="PTHR31517:SF84">
    <property type="entry name" value="PEROXIDASE"/>
    <property type="match status" value="1"/>
</dbReference>
<evidence type="ECO:0000256" key="10">
    <source>
        <dbReference type="PIRSR" id="PIRSR600823-3"/>
    </source>
</evidence>
<dbReference type="SUPFAM" id="SSF48113">
    <property type="entry name" value="Heme-dependent peroxidases"/>
    <property type="match status" value="1"/>
</dbReference>
<evidence type="ECO:0000259" key="12">
    <source>
        <dbReference type="PROSITE" id="PS50873"/>
    </source>
</evidence>
<dbReference type="AlphaFoldDB" id="A0A9R1PYL5"/>
<comment type="cofactor">
    <cofactor evidence="2">
        <name>heme b</name>
        <dbReference type="ChEBI" id="CHEBI:60344"/>
    </cofactor>
</comment>
<dbReference type="InterPro" id="IPR010255">
    <property type="entry name" value="Haem_peroxidase_sf"/>
</dbReference>
<keyword evidence="3" id="KW-0575">Peroxidase</keyword>
<dbReference type="Gramene" id="TRITD2Bv1G226280.1">
    <property type="protein sequence ID" value="TRITD2Bv1G226280.1"/>
    <property type="gene ID" value="TRITD2Bv1G226280"/>
</dbReference>
<protein>
    <recommendedName>
        <fullName evidence="12">Plant heme peroxidase family profile domain-containing protein</fullName>
    </recommendedName>
</protein>
<keyword evidence="7" id="KW-0560">Oxidoreductase</keyword>
<evidence type="ECO:0000256" key="11">
    <source>
        <dbReference type="RuleBase" id="RU004241"/>
    </source>
</evidence>
<evidence type="ECO:0000313" key="14">
    <source>
        <dbReference type="Proteomes" id="UP000324705"/>
    </source>
</evidence>
<dbReference type="GO" id="GO:0042744">
    <property type="term" value="P:hydrogen peroxide catabolic process"/>
    <property type="evidence" value="ECO:0007669"/>
    <property type="project" value="UniProtKB-KW"/>
</dbReference>
<feature type="binding site" evidence="10">
    <location>
        <position position="38"/>
    </location>
    <ligand>
        <name>Ca(2+)</name>
        <dbReference type="ChEBI" id="CHEBI:29108"/>
        <label>2</label>
    </ligand>
</feature>
<evidence type="ECO:0000256" key="1">
    <source>
        <dbReference type="ARBA" id="ARBA00000189"/>
    </source>
</evidence>
<dbReference type="Gene3D" id="1.10.420.10">
    <property type="entry name" value="Peroxidase, domain 2"/>
    <property type="match status" value="1"/>
</dbReference>
<keyword evidence="5 10" id="KW-0479">Metal-binding</keyword>
<comment type="catalytic activity">
    <reaction evidence="1">
        <text>2 a phenolic donor + H2O2 = 2 a phenolic radical donor + 2 H2O</text>
        <dbReference type="Rhea" id="RHEA:56136"/>
        <dbReference type="ChEBI" id="CHEBI:15377"/>
        <dbReference type="ChEBI" id="CHEBI:16240"/>
        <dbReference type="ChEBI" id="CHEBI:139520"/>
        <dbReference type="ChEBI" id="CHEBI:139521"/>
        <dbReference type="EC" id="1.11.1.7"/>
    </reaction>
</comment>
<dbReference type="GO" id="GO:0046872">
    <property type="term" value="F:metal ion binding"/>
    <property type="evidence" value="ECO:0007669"/>
    <property type="project" value="UniProtKB-KW"/>
</dbReference>
<sequence length="120" mass="13322">MPDPALDRRYVLRLKSKCRPGDTTALVEMDPGSFRTFDASYYRHVARGRALFTSDETLMLDPFTRDYVLRQASVAAAGGYPAEFFADFVASMVKMGNMQVLTGAQGEVRRRCGAVNPMGM</sequence>
<evidence type="ECO:0000256" key="4">
    <source>
        <dbReference type="ARBA" id="ARBA00022617"/>
    </source>
</evidence>